<dbReference type="EMBL" id="BTRK01000004">
    <property type="protein sequence ID" value="GMR48477.1"/>
    <property type="molecule type" value="Genomic_DNA"/>
</dbReference>
<evidence type="ECO:0000256" key="4">
    <source>
        <dbReference type="ARBA" id="ARBA00022729"/>
    </source>
</evidence>
<name>A0AAN5I1I8_9BILA</name>
<feature type="non-terminal residue" evidence="5">
    <location>
        <position position="1"/>
    </location>
</feature>
<dbReference type="GO" id="GO:0005576">
    <property type="term" value="C:extracellular region"/>
    <property type="evidence" value="ECO:0007669"/>
    <property type="project" value="UniProtKB-SubCell"/>
</dbReference>
<dbReference type="Gene3D" id="2.10.90.10">
    <property type="entry name" value="Cystine-knot cytokines"/>
    <property type="match status" value="1"/>
</dbReference>
<comment type="similarity">
    <text evidence="2">Belongs to the IL-17 family.</text>
</comment>
<evidence type="ECO:0000256" key="1">
    <source>
        <dbReference type="ARBA" id="ARBA00004613"/>
    </source>
</evidence>
<evidence type="ECO:0000313" key="5">
    <source>
        <dbReference type="EMBL" id="GMR48477.1"/>
    </source>
</evidence>
<dbReference type="Pfam" id="PF06083">
    <property type="entry name" value="IL17"/>
    <property type="match status" value="1"/>
</dbReference>
<dbReference type="SUPFAM" id="SSF57501">
    <property type="entry name" value="Cystine-knot cytokines"/>
    <property type="match status" value="1"/>
</dbReference>
<dbReference type="AlphaFoldDB" id="A0AAN5I1I8"/>
<protein>
    <submittedName>
        <fullName evidence="5">Uncharacterized protein</fullName>
    </submittedName>
</protein>
<evidence type="ECO:0000313" key="6">
    <source>
        <dbReference type="Proteomes" id="UP001328107"/>
    </source>
</evidence>
<sequence length="164" mass="18626">CDEVVKDSNQLLLDLIGPIPGKSNHYAQFMPINKKMMKLSRLEEGTALSEPVDCSVSASERSSRDIPLCPSHSTININNLVNRVLVMMLFSMHQRIPSRLVETTCTCTSPNHSKYSFLSSHIRCVPVEYLVKVIIFDENCEQREIKYERIALGCKAIYQVTYLT</sequence>
<feature type="non-terminal residue" evidence="5">
    <location>
        <position position="164"/>
    </location>
</feature>
<comment type="caution">
    <text evidence="5">The sequence shown here is derived from an EMBL/GenBank/DDBJ whole genome shotgun (WGS) entry which is preliminary data.</text>
</comment>
<dbReference type="InterPro" id="IPR029034">
    <property type="entry name" value="Cystine-knot_cytokine"/>
</dbReference>
<evidence type="ECO:0000256" key="2">
    <source>
        <dbReference type="ARBA" id="ARBA00007236"/>
    </source>
</evidence>
<dbReference type="GO" id="GO:0005125">
    <property type="term" value="F:cytokine activity"/>
    <property type="evidence" value="ECO:0007669"/>
    <property type="project" value="InterPro"/>
</dbReference>
<dbReference type="InterPro" id="IPR010345">
    <property type="entry name" value="IL-17_fam"/>
</dbReference>
<gene>
    <name evidence="5" type="ORF">PMAYCL1PPCAC_18672</name>
</gene>
<proteinExistence type="inferred from homology"/>
<dbReference type="Proteomes" id="UP001328107">
    <property type="component" value="Unassembled WGS sequence"/>
</dbReference>
<accession>A0AAN5I1I8</accession>
<keyword evidence="6" id="KW-1185">Reference proteome</keyword>
<comment type="subcellular location">
    <subcellularLocation>
        <location evidence="1">Secreted</location>
    </subcellularLocation>
</comment>
<evidence type="ECO:0000256" key="3">
    <source>
        <dbReference type="ARBA" id="ARBA00022525"/>
    </source>
</evidence>
<organism evidence="5 6">
    <name type="scientific">Pristionchus mayeri</name>
    <dbReference type="NCBI Taxonomy" id="1317129"/>
    <lineage>
        <taxon>Eukaryota</taxon>
        <taxon>Metazoa</taxon>
        <taxon>Ecdysozoa</taxon>
        <taxon>Nematoda</taxon>
        <taxon>Chromadorea</taxon>
        <taxon>Rhabditida</taxon>
        <taxon>Rhabditina</taxon>
        <taxon>Diplogasteromorpha</taxon>
        <taxon>Diplogasteroidea</taxon>
        <taxon>Neodiplogasteridae</taxon>
        <taxon>Pristionchus</taxon>
    </lineage>
</organism>
<reference evidence="6" key="1">
    <citation type="submission" date="2022-10" db="EMBL/GenBank/DDBJ databases">
        <title>Genome assembly of Pristionchus species.</title>
        <authorList>
            <person name="Yoshida K."/>
            <person name="Sommer R.J."/>
        </authorList>
    </citation>
    <scope>NUCLEOTIDE SEQUENCE [LARGE SCALE GENOMIC DNA]</scope>
    <source>
        <strain evidence="6">RS5460</strain>
    </source>
</reference>
<keyword evidence="4" id="KW-0732">Signal</keyword>
<keyword evidence="3" id="KW-0964">Secreted</keyword>